<dbReference type="PANTHER" id="PTHR36122">
    <property type="entry name" value="NICOTINAMIDE RIBOSIDE TRANSPORTER PNUC"/>
    <property type="match status" value="1"/>
</dbReference>
<keyword evidence="5" id="KW-0813">Transport</keyword>
<comment type="subcellular location">
    <subcellularLocation>
        <location evidence="2">Cell membrane</location>
        <topology evidence="2">Multi-pass membrane protein</topology>
    </subcellularLocation>
</comment>
<feature type="transmembrane region" description="Helical" evidence="10">
    <location>
        <begin position="118"/>
        <end position="136"/>
    </location>
</feature>
<evidence type="ECO:0000313" key="12">
    <source>
        <dbReference type="Proteomes" id="UP000001982"/>
    </source>
</evidence>
<dbReference type="Pfam" id="PF04973">
    <property type="entry name" value="NMN_transporter"/>
    <property type="match status" value="1"/>
</dbReference>
<organism evidence="11 12">
    <name type="scientific">Shewanella denitrificans (strain OS217 / ATCC BAA-1090 / DSM 15013)</name>
    <dbReference type="NCBI Taxonomy" id="318161"/>
    <lineage>
        <taxon>Bacteria</taxon>
        <taxon>Pseudomonadati</taxon>
        <taxon>Pseudomonadota</taxon>
        <taxon>Gammaproteobacteria</taxon>
        <taxon>Alteromonadales</taxon>
        <taxon>Shewanellaceae</taxon>
        <taxon>Shewanella</taxon>
    </lineage>
</organism>
<evidence type="ECO:0000256" key="1">
    <source>
        <dbReference type="ARBA" id="ARBA00002672"/>
    </source>
</evidence>
<keyword evidence="9 10" id="KW-0472">Membrane</keyword>
<keyword evidence="8 10" id="KW-1133">Transmembrane helix</keyword>
<proteinExistence type="inferred from homology"/>
<comment type="similarity">
    <text evidence="3">Belongs to the nicotinamide ribonucleoside (NR) uptake permease (TC 4.B.1) family.</text>
</comment>
<evidence type="ECO:0000313" key="11">
    <source>
        <dbReference type="EMBL" id="ABE55599.1"/>
    </source>
</evidence>
<sequence length="226" mass="25761">MFEAINVAISEVSMMTYWELFAVILAVVYLLLAMKTNIWCWLAAFVSTAIYTVLFWKVSLLMESVLNIYYMGMALYGYWLWQQDGQPIPTQQGVPSKNIQSSSQLGPMVLSWSLNAHLILISITALISLGVGYLMANYTQASFPYLDAATTCFAVMTTYLVAKKVLENWLYWIVIDLVSMYLYFQKGLMLTTGLFMAYVLMAGMGYVMWRKRLESQTQHTGELAVR</sequence>
<keyword evidence="7 10" id="KW-0812">Transmembrane</keyword>
<dbReference type="GO" id="GO:0005886">
    <property type="term" value="C:plasma membrane"/>
    <property type="evidence" value="ECO:0007669"/>
    <property type="project" value="UniProtKB-SubCell"/>
</dbReference>
<feature type="transmembrane region" description="Helical" evidence="10">
    <location>
        <begin position="15"/>
        <end position="32"/>
    </location>
</feature>
<gene>
    <name evidence="11" type="ordered locus">Sden_2319</name>
</gene>
<dbReference type="InterPro" id="IPR006419">
    <property type="entry name" value="NMN_transpt_PnuC"/>
</dbReference>
<evidence type="ECO:0000256" key="8">
    <source>
        <dbReference type="ARBA" id="ARBA00022989"/>
    </source>
</evidence>
<dbReference type="GO" id="GO:0034257">
    <property type="term" value="F:nicotinamide riboside transmembrane transporter activity"/>
    <property type="evidence" value="ECO:0007669"/>
    <property type="project" value="InterPro"/>
</dbReference>
<accession>Q12LS7</accession>
<evidence type="ECO:0000256" key="2">
    <source>
        <dbReference type="ARBA" id="ARBA00004651"/>
    </source>
</evidence>
<reference evidence="11 12" key="1">
    <citation type="submission" date="2006-03" db="EMBL/GenBank/DDBJ databases">
        <title>Complete sequence of Shewanella denitrificans OS217.</title>
        <authorList>
            <consortium name="US DOE Joint Genome Institute"/>
            <person name="Copeland A."/>
            <person name="Lucas S."/>
            <person name="Lapidus A."/>
            <person name="Barry K."/>
            <person name="Detter J.C."/>
            <person name="Glavina del Rio T."/>
            <person name="Hammon N."/>
            <person name="Israni S."/>
            <person name="Dalin E."/>
            <person name="Tice H."/>
            <person name="Pitluck S."/>
            <person name="Brettin T."/>
            <person name="Bruce D."/>
            <person name="Han C."/>
            <person name="Tapia R."/>
            <person name="Gilna P."/>
            <person name="Kiss H."/>
            <person name="Schmutz J."/>
            <person name="Larimer F."/>
            <person name="Land M."/>
            <person name="Hauser L."/>
            <person name="Kyrpides N."/>
            <person name="Lykidis A."/>
            <person name="Richardson P."/>
        </authorList>
    </citation>
    <scope>NUCLEOTIDE SEQUENCE [LARGE SCALE GENOMIC DNA]</scope>
    <source>
        <strain evidence="12">OS217 / ATCC BAA-1090 / DSM 15013</strain>
    </source>
</reference>
<keyword evidence="12" id="KW-1185">Reference proteome</keyword>
<evidence type="ECO:0000256" key="7">
    <source>
        <dbReference type="ARBA" id="ARBA00022692"/>
    </source>
</evidence>
<evidence type="ECO:0000256" key="6">
    <source>
        <dbReference type="ARBA" id="ARBA00022475"/>
    </source>
</evidence>
<name>Q12LS7_SHEDO</name>
<keyword evidence="6" id="KW-1003">Cell membrane</keyword>
<dbReference type="HOGENOM" id="CLU_076589_2_0_6"/>
<feature type="transmembrane region" description="Helical" evidence="10">
    <location>
        <begin position="39"/>
        <end position="58"/>
    </location>
</feature>
<dbReference type="Proteomes" id="UP000001982">
    <property type="component" value="Chromosome"/>
</dbReference>
<dbReference type="eggNOG" id="COG3201">
    <property type="taxonomic scope" value="Bacteria"/>
</dbReference>
<feature type="transmembrane region" description="Helical" evidence="10">
    <location>
        <begin position="190"/>
        <end position="209"/>
    </location>
</feature>
<evidence type="ECO:0000256" key="3">
    <source>
        <dbReference type="ARBA" id="ARBA00006669"/>
    </source>
</evidence>
<dbReference type="PANTHER" id="PTHR36122:SF2">
    <property type="entry name" value="NICOTINAMIDE RIBOSIDE TRANSPORTER PNUC"/>
    <property type="match status" value="1"/>
</dbReference>
<evidence type="ECO:0000256" key="4">
    <source>
        <dbReference type="ARBA" id="ARBA00017522"/>
    </source>
</evidence>
<dbReference type="NCBIfam" id="TIGR01528">
    <property type="entry name" value="NMN_trans_PnuC"/>
    <property type="match status" value="1"/>
</dbReference>
<protein>
    <recommendedName>
        <fullName evidence="4">Nicotinamide riboside transporter PnuC</fullName>
    </recommendedName>
</protein>
<comment type="function">
    <text evidence="1">Required for nicotinamide riboside transport across the inner membrane.</text>
</comment>
<evidence type="ECO:0000256" key="10">
    <source>
        <dbReference type="SAM" id="Phobius"/>
    </source>
</evidence>
<dbReference type="STRING" id="318161.Sden_2319"/>
<dbReference type="KEGG" id="sdn:Sden_2319"/>
<evidence type="ECO:0000256" key="9">
    <source>
        <dbReference type="ARBA" id="ARBA00023136"/>
    </source>
</evidence>
<dbReference type="AlphaFoldDB" id="Q12LS7"/>
<dbReference type="EMBL" id="CP000302">
    <property type="protein sequence ID" value="ABE55599.1"/>
    <property type="molecule type" value="Genomic_DNA"/>
</dbReference>
<feature type="transmembrane region" description="Helical" evidence="10">
    <location>
        <begin position="142"/>
        <end position="162"/>
    </location>
</feature>
<evidence type="ECO:0000256" key="5">
    <source>
        <dbReference type="ARBA" id="ARBA00022448"/>
    </source>
</evidence>